<evidence type="ECO:0000313" key="3">
    <source>
        <dbReference type="Proteomes" id="UP000649617"/>
    </source>
</evidence>
<keyword evidence="3" id="KW-1185">Reference proteome</keyword>
<feature type="chain" id="PRO_5032776984" evidence="1">
    <location>
        <begin position="23"/>
        <end position="166"/>
    </location>
</feature>
<keyword evidence="1" id="KW-0732">Signal</keyword>
<evidence type="ECO:0000313" key="2">
    <source>
        <dbReference type="EMBL" id="CAE7720978.1"/>
    </source>
</evidence>
<protein>
    <submittedName>
        <fullName evidence="2">Uncharacterized protein</fullName>
    </submittedName>
</protein>
<evidence type="ECO:0000256" key="1">
    <source>
        <dbReference type="SAM" id="SignalP"/>
    </source>
</evidence>
<name>A0A812X6J2_SYMPI</name>
<comment type="caution">
    <text evidence="2">The sequence shown here is derived from an EMBL/GenBank/DDBJ whole genome shotgun (WGS) entry which is preliminary data.</text>
</comment>
<dbReference type="EMBL" id="CAJNIZ010045470">
    <property type="protein sequence ID" value="CAE7720978.1"/>
    <property type="molecule type" value="Genomic_DNA"/>
</dbReference>
<feature type="signal peptide" evidence="1">
    <location>
        <begin position="1"/>
        <end position="22"/>
    </location>
</feature>
<gene>
    <name evidence="2" type="ORF">SPIL2461_LOCUS20547</name>
</gene>
<accession>A0A812X6J2</accession>
<sequence length="166" mass="18588">MSLFFASPSPLIGVLLLSAVAAIRDQKVISSQHSGSEDVTWAFARRHSDTAATLEPEDPDEVVVRGHWKYDDAEANYDWLKPTIKECVEKYTYPSTNVKFCQQMAQCIRDACEKNWSGESTGHQVLVDAQETGNVAGFTASIPFGDYGHLYLKYGKMAIVLFRYLK</sequence>
<proteinExistence type="predicted"/>
<dbReference type="AlphaFoldDB" id="A0A812X6J2"/>
<dbReference type="Proteomes" id="UP000649617">
    <property type="component" value="Unassembled WGS sequence"/>
</dbReference>
<organism evidence="2 3">
    <name type="scientific">Symbiodinium pilosum</name>
    <name type="common">Dinoflagellate</name>
    <dbReference type="NCBI Taxonomy" id="2952"/>
    <lineage>
        <taxon>Eukaryota</taxon>
        <taxon>Sar</taxon>
        <taxon>Alveolata</taxon>
        <taxon>Dinophyceae</taxon>
        <taxon>Suessiales</taxon>
        <taxon>Symbiodiniaceae</taxon>
        <taxon>Symbiodinium</taxon>
    </lineage>
</organism>
<reference evidence="2" key="1">
    <citation type="submission" date="2021-02" db="EMBL/GenBank/DDBJ databases">
        <authorList>
            <person name="Dougan E. K."/>
            <person name="Rhodes N."/>
            <person name="Thang M."/>
            <person name="Chan C."/>
        </authorList>
    </citation>
    <scope>NUCLEOTIDE SEQUENCE</scope>
</reference>